<dbReference type="Proteomes" id="UP001550535">
    <property type="component" value="Unassembled WGS sequence"/>
</dbReference>
<evidence type="ECO:0000313" key="1">
    <source>
        <dbReference type="EMBL" id="MEU2120817.1"/>
    </source>
</evidence>
<organism evidence="1 2">
    <name type="scientific">Nocardia niwae</name>
    <dbReference type="NCBI Taxonomy" id="626084"/>
    <lineage>
        <taxon>Bacteria</taxon>
        <taxon>Bacillati</taxon>
        <taxon>Actinomycetota</taxon>
        <taxon>Actinomycetes</taxon>
        <taxon>Mycobacteriales</taxon>
        <taxon>Nocardiaceae</taxon>
        <taxon>Nocardia</taxon>
    </lineage>
</organism>
<dbReference type="EMBL" id="JBEYBR010000004">
    <property type="protein sequence ID" value="MEU2120817.1"/>
    <property type="molecule type" value="Genomic_DNA"/>
</dbReference>
<proteinExistence type="predicted"/>
<protein>
    <recommendedName>
        <fullName evidence="3">HEPN AbiU2-like domain-containing protein</fullName>
    </recommendedName>
</protein>
<reference evidence="1 2" key="1">
    <citation type="submission" date="2024-06" db="EMBL/GenBank/DDBJ databases">
        <title>The Natural Products Discovery Center: Release of the First 8490 Sequenced Strains for Exploring Actinobacteria Biosynthetic Diversity.</title>
        <authorList>
            <person name="Kalkreuter E."/>
            <person name="Kautsar S.A."/>
            <person name="Yang D."/>
            <person name="Bader C.D."/>
            <person name="Teijaro C.N."/>
            <person name="Fluegel L."/>
            <person name="Davis C.M."/>
            <person name="Simpson J.R."/>
            <person name="Lauterbach L."/>
            <person name="Steele A.D."/>
            <person name="Gui C."/>
            <person name="Meng S."/>
            <person name="Li G."/>
            <person name="Viehrig K."/>
            <person name="Ye F."/>
            <person name="Su P."/>
            <person name="Kiefer A.F."/>
            <person name="Nichols A."/>
            <person name="Cepeda A.J."/>
            <person name="Yan W."/>
            <person name="Fan B."/>
            <person name="Jiang Y."/>
            <person name="Adhikari A."/>
            <person name="Zheng C.-J."/>
            <person name="Schuster L."/>
            <person name="Cowan T.M."/>
            <person name="Smanski M.J."/>
            <person name="Chevrette M.G."/>
            <person name="De Carvalho L.P.S."/>
            <person name="Shen B."/>
        </authorList>
    </citation>
    <scope>NUCLEOTIDE SEQUENCE [LARGE SCALE GENOMIC DNA]</scope>
    <source>
        <strain evidence="1 2">NPDC019434</strain>
    </source>
</reference>
<evidence type="ECO:0000313" key="2">
    <source>
        <dbReference type="Proteomes" id="UP001550535"/>
    </source>
</evidence>
<dbReference type="RefSeq" id="WP_357990070.1">
    <property type="nucleotide sequence ID" value="NZ_JBEYBR010000004.1"/>
</dbReference>
<evidence type="ECO:0008006" key="3">
    <source>
        <dbReference type="Google" id="ProtNLM"/>
    </source>
</evidence>
<accession>A0ABV2X4I6</accession>
<keyword evidence="2" id="KW-1185">Reference proteome</keyword>
<comment type="caution">
    <text evidence="1">The sequence shown here is derived from an EMBL/GenBank/DDBJ whole genome shotgun (WGS) entry which is preliminary data.</text>
</comment>
<sequence length="199" mass="22611">MSGTPEVYRLPSPDPQTDLRVLVLELVGEFAKTQELVDGLIHTYFQKRTPGMLDYLKQRRVISKIVDDDRPMLTLTLAEELQTVADLTNFSTVYRRVKRVRDYAGHSSRIDVIGPDTLQLTKQFLTGFGEKPAPPMVVTREELIARICDARWLAQHVQFILATGGLTKMIYLGDRKIEFVEPPATPESWDGTQFVFVNS</sequence>
<gene>
    <name evidence="1" type="ORF">ABZ507_03210</name>
</gene>
<name>A0ABV2X4I6_9NOCA</name>